<dbReference type="RefSeq" id="WP_077713415.1">
    <property type="nucleotide sequence ID" value="NZ_CP019698.1"/>
</dbReference>
<dbReference type="EMBL" id="CP019698">
    <property type="protein sequence ID" value="AQS58457.1"/>
    <property type="molecule type" value="Genomic_DNA"/>
</dbReference>
<reference evidence="1 2" key="1">
    <citation type="journal article" date="2016" name="Int. J. Syst. Evol. Microbiol.">
        <title>Desulfotomaculum ferrireducens sp. nov., a moderately thermophilic sulfate-reducing and dissimilatory Fe(III)-reducing bacterium isolated from compost.</title>
        <authorList>
            <person name="Yang G."/>
            <person name="Guo J."/>
            <person name="Zhuang L."/>
            <person name="Yuan Y."/>
            <person name="Zhou S."/>
        </authorList>
    </citation>
    <scope>NUCLEOTIDE SEQUENCE [LARGE SCALE GENOMIC DNA]</scope>
    <source>
        <strain evidence="1 2">GSS09</strain>
    </source>
</reference>
<dbReference type="STRING" id="1833852.B0537_04780"/>
<dbReference type="OrthoDB" id="9808061at2"/>
<sequence>MTNSDKRALVEECRKSAMTAKEWCASKGINYSTYMQWASRINKEDRNATSKPMQWADITSVANKIPKKETAEVKLICGKWTISVEPGFSPDLLAKVLKVVDTVC</sequence>
<name>A0A1S6IUK4_9FIRM</name>
<organism evidence="1 2">
    <name type="scientific">Desulforamulus ferrireducens</name>
    <dbReference type="NCBI Taxonomy" id="1833852"/>
    <lineage>
        <taxon>Bacteria</taxon>
        <taxon>Bacillati</taxon>
        <taxon>Bacillota</taxon>
        <taxon>Clostridia</taxon>
        <taxon>Eubacteriales</taxon>
        <taxon>Peptococcaceae</taxon>
        <taxon>Desulforamulus</taxon>
    </lineage>
</organism>
<dbReference type="Proteomes" id="UP000189464">
    <property type="component" value="Chromosome"/>
</dbReference>
<dbReference type="KEGG" id="dfg:B0537_04780"/>
<evidence type="ECO:0000313" key="2">
    <source>
        <dbReference type="Proteomes" id="UP000189464"/>
    </source>
</evidence>
<dbReference type="NCBIfam" id="NF047593">
    <property type="entry name" value="IS66_ISAeme5_TnpA"/>
    <property type="match status" value="1"/>
</dbReference>
<accession>A0A1S6IUK4</accession>
<evidence type="ECO:0000313" key="1">
    <source>
        <dbReference type="EMBL" id="AQS58457.1"/>
    </source>
</evidence>
<protein>
    <recommendedName>
        <fullName evidence="3">Transposase</fullName>
    </recommendedName>
</protein>
<proteinExistence type="predicted"/>
<gene>
    <name evidence="1" type="ORF">B0537_04780</name>
</gene>
<keyword evidence="2" id="KW-1185">Reference proteome</keyword>
<dbReference type="AlphaFoldDB" id="A0A1S6IUK4"/>
<evidence type="ECO:0008006" key="3">
    <source>
        <dbReference type="Google" id="ProtNLM"/>
    </source>
</evidence>